<name>A0AAV4TKE5_CAEEX</name>
<gene>
    <name evidence="1" type="ORF">CEXT_750591</name>
</gene>
<sequence length="94" mass="10517">MRYRNRERKAYLPSQYLGDAPVGDPELPADVAGPDPLVGQLHYPLPDHVRQGPAVHEHAAQLVHAAVACKTNTYNISKTYSIMTPWDKCISFLF</sequence>
<organism evidence="1 2">
    <name type="scientific">Caerostris extrusa</name>
    <name type="common">Bark spider</name>
    <name type="synonym">Caerostris bankana</name>
    <dbReference type="NCBI Taxonomy" id="172846"/>
    <lineage>
        <taxon>Eukaryota</taxon>
        <taxon>Metazoa</taxon>
        <taxon>Ecdysozoa</taxon>
        <taxon>Arthropoda</taxon>
        <taxon>Chelicerata</taxon>
        <taxon>Arachnida</taxon>
        <taxon>Araneae</taxon>
        <taxon>Araneomorphae</taxon>
        <taxon>Entelegynae</taxon>
        <taxon>Araneoidea</taxon>
        <taxon>Araneidae</taxon>
        <taxon>Caerostris</taxon>
    </lineage>
</organism>
<protein>
    <submittedName>
        <fullName evidence="1">Uncharacterized protein</fullName>
    </submittedName>
</protein>
<reference evidence="1 2" key="1">
    <citation type="submission" date="2021-06" db="EMBL/GenBank/DDBJ databases">
        <title>Caerostris extrusa draft genome.</title>
        <authorList>
            <person name="Kono N."/>
            <person name="Arakawa K."/>
        </authorList>
    </citation>
    <scope>NUCLEOTIDE SEQUENCE [LARGE SCALE GENOMIC DNA]</scope>
</reference>
<dbReference type="AlphaFoldDB" id="A0AAV4TKE5"/>
<proteinExistence type="predicted"/>
<evidence type="ECO:0000313" key="1">
    <source>
        <dbReference type="EMBL" id="GIY47078.1"/>
    </source>
</evidence>
<dbReference type="EMBL" id="BPLR01011520">
    <property type="protein sequence ID" value="GIY47078.1"/>
    <property type="molecule type" value="Genomic_DNA"/>
</dbReference>
<dbReference type="Proteomes" id="UP001054945">
    <property type="component" value="Unassembled WGS sequence"/>
</dbReference>
<evidence type="ECO:0000313" key="2">
    <source>
        <dbReference type="Proteomes" id="UP001054945"/>
    </source>
</evidence>
<keyword evidence="2" id="KW-1185">Reference proteome</keyword>
<comment type="caution">
    <text evidence="1">The sequence shown here is derived from an EMBL/GenBank/DDBJ whole genome shotgun (WGS) entry which is preliminary data.</text>
</comment>
<accession>A0AAV4TKE5</accession>